<accession>A0ABX5KU19</accession>
<feature type="domain" description="HTH lysR-type" evidence="5">
    <location>
        <begin position="3"/>
        <end position="60"/>
    </location>
</feature>
<dbReference type="PRINTS" id="PR00039">
    <property type="entry name" value="HTHLYSR"/>
</dbReference>
<evidence type="ECO:0000256" key="2">
    <source>
        <dbReference type="ARBA" id="ARBA00023015"/>
    </source>
</evidence>
<keyword evidence="3 6" id="KW-0238">DNA-binding</keyword>
<comment type="similarity">
    <text evidence="1">Belongs to the LysR transcriptional regulatory family.</text>
</comment>
<dbReference type="Gene3D" id="3.40.190.290">
    <property type="match status" value="1"/>
</dbReference>
<evidence type="ECO:0000256" key="3">
    <source>
        <dbReference type="ARBA" id="ARBA00023125"/>
    </source>
</evidence>
<dbReference type="EMBL" id="QEOB01000004">
    <property type="protein sequence ID" value="PVX84783.1"/>
    <property type="molecule type" value="Genomic_DNA"/>
</dbReference>
<dbReference type="InterPro" id="IPR036390">
    <property type="entry name" value="WH_DNA-bd_sf"/>
</dbReference>
<dbReference type="InterPro" id="IPR000847">
    <property type="entry name" value="LysR_HTH_N"/>
</dbReference>
<keyword evidence="7" id="KW-1185">Reference proteome</keyword>
<dbReference type="Pfam" id="PF00126">
    <property type="entry name" value="HTH_1"/>
    <property type="match status" value="1"/>
</dbReference>
<keyword evidence="4" id="KW-0804">Transcription</keyword>
<organism evidence="6 7">
    <name type="scientific">Paraburkholderia unamae</name>
    <dbReference type="NCBI Taxonomy" id="219649"/>
    <lineage>
        <taxon>Bacteria</taxon>
        <taxon>Pseudomonadati</taxon>
        <taxon>Pseudomonadota</taxon>
        <taxon>Betaproteobacteria</taxon>
        <taxon>Burkholderiales</taxon>
        <taxon>Burkholderiaceae</taxon>
        <taxon>Paraburkholderia</taxon>
    </lineage>
</organism>
<proteinExistence type="inferred from homology"/>
<evidence type="ECO:0000256" key="1">
    <source>
        <dbReference type="ARBA" id="ARBA00009437"/>
    </source>
</evidence>
<dbReference type="PANTHER" id="PTHR30419:SF8">
    <property type="entry name" value="NITROGEN ASSIMILATION TRANSCRIPTIONAL ACTIVATOR-RELATED"/>
    <property type="match status" value="1"/>
</dbReference>
<dbReference type="PROSITE" id="PS50931">
    <property type="entry name" value="HTH_LYSR"/>
    <property type="match status" value="1"/>
</dbReference>
<dbReference type="GO" id="GO:0003677">
    <property type="term" value="F:DNA binding"/>
    <property type="evidence" value="ECO:0007669"/>
    <property type="project" value="UniProtKB-KW"/>
</dbReference>
<gene>
    <name evidence="6" type="ORF">C7402_10426</name>
</gene>
<name>A0ABX5KU19_9BURK</name>
<comment type="caution">
    <text evidence="6">The sequence shown here is derived from an EMBL/GenBank/DDBJ whole genome shotgun (WGS) entry which is preliminary data.</text>
</comment>
<evidence type="ECO:0000259" key="5">
    <source>
        <dbReference type="PROSITE" id="PS50931"/>
    </source>
</evidence>
<dbReference type="InterPro" id="IPR005119">
    <property type="entry name" value="LysR_subst-bd"/>
</dbReference>
<reference evidence="6 7" key="1">
    <citation type="submission" date="2018-05" db="EMBL/GenBank/DDBJ databases">
        <title>Genomic Encyclopedia of Type Strains, Phase IV (KMG-V): Genome sequencing to study the core and pangenomes of soil and plant-associated prokaryotes.</title>
        <authorList>
            <person name="Whitman W."/>
        </authorList>
    </citation>
    <scope>NUCLEOTIDE SEQUENCE [LARGE SCALE GENOMIC DNA]</scope>
    <source>
        <strain evidence="6 7">SCZa-39</strain>
    </source>
</reference>
<dbReference type="Gene3D" id="1.10.10.10">
    <property type="entry name" value="Winged helix-like DNA-binding domain superfamily/Winged helix DNA-binding domain"/>
    <property type="match status" value="1"/>
</dbReference>
<evidence type="ECO:0000256" key="4">
    <source>
        <dbReference type="ARBA" id="ARBA00023163"/>
    </source>
</evidence>
<dbReference type="InterPro" id="IPR050950">
    <property type="entry name" value="HTH-type_LysR_regulators"/>
</dbReference>
<dbReference type="Pfam" id="PF03466">
    <property type="entry name" value="LysR_substrate"/>
    <property type="match status" value="1"/>
</dbReference>
<dbReference type="SUPFAM" id="SSF46785">
    <property type="entry name" value="Winged helix' DNA-binding domain"/>
    <property type="match status" value="1"/>
</dbReference>
<dbReference type="PANTHER" id="PTHR30419">
    <property type="entry name" value="HTH-TYPE TRANSCRIPTIONAL REGULATOR YBHD"/>
    <property type="match status" value="1"/>
</dbReference>
<dbReference type="RefSeq" id="WP_116610478.1">
    <property type="nucleotide sequence ID" value="NZ_QEOB01000004.1"/>
</dbReference>
<dbReference type="Proteomes" id="UP000245712">
    <property type="component" value="Unassembled WGS sequence"/>
</dbReference>
<dbReference type="InterPro" id="IPR036388">
    <property type="entry name" value="WH-like_DNA-bd_sf"/>
</dbReference>
<evidence type="ECO:0000313" key="6">
    <source>
        <dbReference type="EMBL" id="PVX84783.1"/>
    </source>
</evidence>
<protein>
    <submittedName>
        <fullName evidence="6">DNA-binding transcriptional LysR family regulator</fullName>
    </submittedName>
</protein>
<dbReference type="SUPFAM" id="SSF53850">
    <property type="entry name" value="Periplasmic binding protein-like II"/>
    <property type="match status" value="1"/>
</dbReference>
<evidence type="ECO:0000313" key="7">
    <source>
        <dbReference type="Proteomes" id="UP000245712"/>
    </source>
</evidence>
<sequence length="312" mass="33767">MLIDPRHLIQLHMIVELGSFISAAERLGLTQPGLSRNIRLLESRIGVRLLIRGKHGAVPTDEGKTLAAYGRRLFELSQQAATTGAAVHRGEVGELRLGAAFSLANGLIAEPVSRFLAARPKTSLRVLPGPTPRLLEELDAGQLDLVVGGTQMLPEEHGLRFEALVDNDLVAVGRADHPLAKLEQDAPVAQLREYRWVACLEQDPLRRDVEAGMASLGLTQDCVALETASLTLVTDVLARTDFLTLIPSPLANALTASGRFARVQAASSYTLRPIGVAYRVNAYIPPIATAFIKVLRGWAQENRTSLAALRDD</sequence>
<keyword evidence="2" id="KW-0805">Transcription regulation</keyword>